<dbReference type="Proteomes" id="UP000827721">
    <property type="component" value="Unassembled WGS sequence"/>
</dbReference>
<keyword evidence="2" id="KW-0472">Membrane</keyword>
<comment type="caution">
    <text evidence="3">The sequence shown here is derived from an EMBL/GenBank/DDBJ whole genome shotgun (WGS) entry which is preliminary data.</text>
</comment>
<protein>
    <submittedName>
        <fullName evidence="3">Uncharacterized protein</fullName>
    </submittedName>
</protein>
<proteinExistence type="predicted"/>
<gene>
    <name evidence="3" type="ORF">JRO89_XS01G0027500</name>
</gene>
<feature type="compositionally biased region" description="Basic and acidic residues" evidence="1">
    <location>
        <begin position="27"/>
        <end position="42"/>
    </location>
</feature>
<keyword evidence="4" id="KW-1185">Reference proteome</keyword>
<feature type="region of interest" description="Disordered" evidence="1">
    <location>
        <begin position="108"/>
        <end position="131"/>
    </location>
</feature>
<keyword evidence="2" id="KW-1133">Transmembrane helix</keyword>
<sequence>MIAKKDHGMKMRYPSETGRNMEMTKTAAKDPEVRSSHTDRSFKEDSVVMLQRWEYDTHRKIGKKQDDGRTRSGAHRVRRIITVPRRLQNHKKTIKLISDVNTLAHKTVTQHSSNTGEEKSQSNRDHHHNDRSAGADIKYKFYNPRLRYAQLSRLVAVISGSLSSVSLISIFLPYLPGRLIFIVGASFSIFVSRSLIISICRLLYQMIMKTFFQVVGIWNRLKGSDLMEQPRLPV</sequence>
<feature type="transmembrane region" description="Helical" evidence="2">
    <location>
        <begin position="180"/>
        <end position="204"/>
    </location>
</feature>
<evidence type="ECO:0000256" key="1">
    <source>
        <dbReference type="SAM" id="MobiDB-lite"/>
    </source>
</evidence>
<feature type="transmembrane region" description="Helical" evidence="2">
    <location>
        <begin position="154"/>
        <end position="174"/>
    </location>
</feature>
<evidence type="ECO:0000313" key="4">
    <source>
        <dbReference type="Proteomes" id="UP000827721"/>
    </source>
</evidence>
<evidence type="ECO:0000256" key="2">
    <source>
        <dbReference type="SAM" id="Phobius"/>
    </source>
</evidence>
<dbReference type="EMBL" id="JAFEMO010000001">
    <property type="protein sequence ID" value="KAH7576286.1"/>
    <property type="molecule type" value="Genomic_DNA"/>
</dbReference>
<organism evidence="3 4">
    <name type="scientific">Xanthoceras sorbifolium</name>
    <dbReference type="NCBI Taxonomy" id="99658"/>
    <lineage>
        <taxon>Eukaryota</taxon>
        <taxon>Viridiplantae</taxon>
        <taxon>Streptophyta</taxon>
        <taxon>Embryophyta</taxon>
        <taxon>Tracheophyta</taxon>
        <taxon>Spermatophyta</taxon>
        <taxon>Magnoliopsida</taxon>
        <taxon>eudicotyledons</taxon>
        <taxon>Gunneridae</taxon>
        <taxon>Pentapetalae</taxon>
        <taxon>rosids</taxon>
        <taxon>malvids</taxon>
        <taxon>Sapindales</taxon>
        <taxon>Sapindaceae</taxon>
        <taxon>Xanthoceroideae</taxon>
        <taxon>Xanthoceras</taxon>
    </lineage>
</organism>
<reference evidence="3 4" key="1">
    <citation type="submission" date="2021-02" db="EMBL/GenBank/DDBJ databases">
        <title>Plant Genome Project.</title>
        <authorList>
            <person name="Zhang R.-G."/>
        </authorList>
    </citation>
    <scope>NUCLEOTIDE SEQUENCE [LARGE SCALE GENOMIC DNA]</scope>
    <source>
        <tissue evidence="3">Leaves</tissue>
    </source>
</reference>
<name>A0ABQ8IHY8_9ROSI</name>
<evidence type="ECO:0000313" key="3">
    <source>
        <dbReference type="EMBL" id="KAH7576286.1"/>
    </source>
</evidence>
<accession>A0ABQ8IHY8</accession>
<feature type="region of interest" description="Disordered" evidence="1">
    <location>
        <begin position="1"/>
        <end position="42"/>
    </location>
</feature>
<keyword evidence="2" id="KW-0812">Transmembrane</keyword>
<feature type="compositionally biased region" description="Basic and acidic residues" evidence="1">
    <location>
        <begin position="116"/>
        <end position="131"/>
    </location>
</feature>